<keyword evidence="3" id="KW-1185">Reference proteome</keyword>
<sequence>MKSSRQLGYEFFALTDTGRVRSNNEDAVAIHEAARLVLLADGMGGYSAGEVAADMAVNLVGSELAQWLEDAPERVSMAAVRQAMLVCVENANQAILGAALANPQYLGMGTTLVVGVFRGHRLILGHVGDSRCYRLRGGELRQITRDHSWLQEQIDLGLLTPAQAAVSGLGNLVTRALGVDGEAHAEINEFAVEPQDLFILCSDGLSDMVGDEGLAELALLPIALPDKAARMVAMANDRGGRDNISVLLAQAGPGGGGAASKRGLVSRLLRSR</sequence>
<dbReference type="SMART" id="SM00332">
    <property type="entry name" value="PP2Cc"/>
    <property type="match status" value="1"/>
</dbReference>
<name>A0ABZ0IZQ4_9BURK</name>
<proteinExistence type="predicted"/>
<feature type="domain" description="PPM-type phosphatase" evidence="1">
    <location>
        <begin position="8"/>
        <end position="251"/>
    </location>
</feature>
<protein>
    <submittedName>
        <fullName evidence="2">PP2C family serine/threonine-protein phosphatase</fullName>
    </submittedName>
</protein>
<evidence type="ECO:0000259" key="1">
    <source>
        <dbReference type="PROSITE" id="PS51746"/>
    </source>
</evidence>
<dbReference type="InterPro" id="IPR015655">
    <property type="entry name" value="PP2C"/>
</dbReference>
<accession>A0ABZ0IZQ4</accession>
<gene>
    <name evidence="2" type="ORF">P4826_13755</name>
</gene>
<dbReference type="InterPro" id="IPR036457">
    <property type="entry name" value="PPM-type-like_dom_sf"/>
</dbReference>
<dbReference type="PANTHER" id="PTHR47992">
    <property type="entry name" value="PROTEIN PHOSPHATASE"/>
    <property type="match status" value="1"/>
</dbReference>
<evidence type="ECO:0000313" key="3">
    <source>
        <dbReference type="Proteomes" id="UP001303211"/>
    </source>
</evidence>
<dbReference type="SMART" id="SM00331">
    <property type="entry name" value="PP2C_SIG"/>
    <property type="match status" value="1"/>
</dbReference>
<dbReference type="RefSeq" id="WP_317700949.1">
    <property type="nucleotide sequence ID" value="NZ_CP136921.1"/>
</dbReference>
<dbReference type="CDD" id="cd00143">
    <property type="entry name" value="PP2Cc"/>
    <property type="match status" value="1"/>
</dbReference>
<dbReference type="PROSITE" id="PS51746">
    <property type="entry name" value="PPM_2"/>
    <property type="match status" value="1"/>
</dbReference>
<dbReference type="SUPFAM" id="SSF81606">
    <property type="entry name" value="PP2C-like"/>
    <property type="match status" value="1"/>
</dbReference>
<reference evidence="2 3" key="1">
    <citation type="submission" date="2023-03" db="EMBL/GenBank/DDBJ databases">
        <title>Diaphorobacter basophil sp. nov., isolated from a sewage-treatment plant.</title>
        <authorList>
            <person name="Yang K."/>
        </authorList>
    </citation>
    <scope>NUCLEOTIDE SEQUENCE [LARGE SCALE GENOMIC DNA]</scope>
    <source>
        <strain evidence="2 3">Y-1</strain>
    </source>
</reference>
<dbReference type="EMBL" id="CP136921">
    <property type="protein sequence ID" value="WOO31470.1"/>
    <property type="molecule type" value="Genomic_DNA"/>
</dbReference>
<dbReference type="Gene3D" id="3.60.40.10">
    <property type="entry name" value="PPM-type phosphatase domain"/>
    <property type="match status" value="1"/>
</dbReference>
<organism evidence="2 3">
    <name type="scientific">Diaphorobacter limosus</name>
    <dbReference type="NCBI Taxonomy" id="3036128"/>
    <lineage>
        <taxon>Bacteria</taxon>
        <taxon>Pseudomonadati</taxon>
        <taxon>Pseudomonadota</taxon>
        <taxon>Betaproteobacteria</taxon>
        <taxon>Burkholderiales</taxon>
        <taxon>Comamonadaceae</taxon>
        <taxon>Diaphorobacter</taxon>
    </lineage>
</organism>
<dbReference type="Pfam" id="PF13672">
    <property type="entry name" value="PP2C_2"/>
    <property type="match status" value="1"/>
</dbReference>
<dbReference type="InterPro" id="IPR001932">
    <property type="entry name" value="PPM-type_phosphatase-like_dom"/>
</dbReference>
<dbReference type="Proteomes" id="UP001303211">
    <property type="component" value="Chromosome"/>
</dbReference>
<evidence type="ECO:0000313" key="2">
    <source>
        <dbReference type="EMBL" id="WOO31470.1"/>
    </source>
</evidence>